<gene>
    <name evidence="1" type="ORF">SVIM_LOCUS295920</name>
</gene>
<accession>A0A6N2LZ61</accession>
<proteinExistence type="predicted"/>
<evidence type="ECO:0000313" key="1">
    <source>
        <dbReference type="EMBL" id="VFU46569.1"/>
    </source>
</evidence>
<sequence>MESIHKSKQRRLGETLSDQLRLSELRTRLAERKLLEEERLAMDLGQKSQ</sequence>
<dbReference type="AlphaFoldDB" id="A0A6N2LZ61"/>
<dbReference type="EMBL" id="CAADRP010001647">
    <property type="protein sequence ID" value="VFU46569.1"/>
    <property type="molecule type" value="Genomic_DNA"/>
</dbReference>
<protein>
    <submittedName>
        <fullName evidence="1">Uncharacterized protein</fullName>
    </submittedName>
</protein>
<name>A0A6N2LZ61_SALVM</name>
<reference evidence="1" key="1">
    <citation type="submission" date="2019-03" db="EMBL/GenBank/DDBJ databases">
        <authorList>
            <person name="Mank J."/>
            <person name="Almeida P."/>
        </authorList>
    </citation>
    <scope>NUCLEOTIDE SEQUENCE</scope>
    <source>
        <strain evidence="1">78183</strain>
    </source>
</reference>
<organism evidence="1">
    <name type="scientific">Salix viminalis</name>
    <name type="common">Common osier</name>
    <name type="synonym">Basket willow</name>
    <dbReference type="NCBI Taxonomy" id="40686"/>
    <lineage>
        <taxon>Eukaryota</taxon>
        <taxon>Viridiplantae</taxon>
        <taxon>Streptophyta</taxon>
        <taxon>Embryophyta</taxon>
        <taxon>Tracheophyta</taxon>
        <taxon>Spermatophyta</taxon>
        <taxon>Magnoliopsida</taxon>
        <taxon>eudicotyledons</taxon>
        <taxon>Gunneridae</taxon>
        <taxon>Pentapetalae</taxon>
        <taxon>rosids</taxon>
        <taxon>fabids</taxon>
        <taxon>Malpighiales</taxon>
        <taxon>Salicaceae</taxon>
        <taxon>Saliceae</taxon>
        <taxon>Salix</taxon>
    </lineage>
</organism>